<feature type="transmembrane region" description="Helical" evidence="1">
    <location>
        <begin position="29"/>
        <end position="48"/>
    </location>
</feature>
<dbReference type="AlphaFoldDB" id="A0A6L7I2G2"/>
<comment type="caution">
    <text evidence="2">The sequence shown here is derived from an EMBL/GenBank/DDBJ whole genome shotgun (WGS) entry which is preliminary data.</text>
</comment>
<dbReference type="RefSeq" id="WP_160798776.1">
    <property type="nucleotide sequence ID" value="NZ_WRPA01000025.1"/>
</dbReference>
<organism evidence="2 3">
    <name type="scientific">Shewanella insulae</name>
    <dbReference type="NCBI Taxonomy" id="2681496"/>
    <lineage>
        <taxon>Bacteria</taxon>
        <taxon>Pseudomonadati</taxon>
        <taxon>Pseudomonadota</taxon>
        <taxon>Gammaproteobacteria</taxon>
        <taxon>Alteromonadales</taxon>
        <taxon>Shewanellaceae</taxon>
        <taxon>Shewanella</taxon>
    </lineage>
</organism>
<keyword evidence="1" id="KW-1133">Transmembrane helix</keyword>
<evidence type="ECO:0000313" key="2">
    <source>
        <dbReference type="EMBL" id="MXR70766.1"/>
    </source>
</evidence>
<reference evidence="2 3" key="1">
    <citation type="submission" date="2019-12" db="EMBL/GenBank/DDBJ databases">
        <title>Shewanella insulae sp. nov., isolated from a tidal flat.</title>
        <authorList>
            <person name="Yoon J.-H."/>
        </authorList>
    </citation>
    <scope>NUCLEOTIDE SEQUENCE [LARGE SCALE GENOMIC DNA]</scope>
    <source>
        <strain evidence="2 3">JBTF-M18</strain>
    </source>
</reference>
<dbReference type="EMBL" id="WRPA01000025">
    <property type="protein sequence ID" value="MXR70766.1"/>
    <property type="molecule type" value="Genomic_DNA"/>
</dbReference>
<protein>
    <submittedName>
        <fullName evidence="2">Uncharacterized protein</fullName>
    </submittedName>
</protein>
<dbReference type="Proteomes" id="UP000474778">
    <property type="component" value="Unassembled WGS sequence"/>
</dbReference>
<keyword evidence="1" id="KW-0812">Transmembrane</keyword>
<evidence type="ECO:0000313" key="3">
    <source>
        <dbReference type="Proteomes" id="UP000474778"/>
    </source>
</evidence>
<sequence>MGQYIVFLLCLLCCLPFYFFHENIPPNLIGKVIVITLWLPVFFIWLCYRIYRIYSDPSLVVLKPDVNSIEIDGVSHGVERLKYLNVVFENDHFKLEWELRSAKQIWQAQIMSTRAHYVTDVPLSEIKSLTESSNKLSYFDNSSKLQYS</sequence>
<keyword evidence="1" id="KW-0472">Membrane</keyword>
<name>A0A6L7I2G2_9GAMM</name>
<accession>A0A6L7I2G2</accession>
<gene>
    <name evidence="2" type="ORF">GNT65_19095</name>
</gene>
<proteinExistence type="predicted"/>
<keyword evidence="3" id="KW-1185">Reference proteome</keyword>
<evidence type="ECO:0000256" key="1">
    <source>
        <dbReference type="SAM" id="Phobius"/>
    </source>
</evidence>